<evidence type="ECO:0000313" key="2">
    <source>
        <dbReference type="EMBL" id="KAJ1151674.1"/>
    </source>
</evidence>
<keyword evidence="3" id="KW-1185">Reference proteome</keyword>
<dbReference type="AlphaFoldDB" id="A0AAV7RHE5"/>
<sequence>MDRPLRGGGAKHMVNGERKMSLGSVAVRTASHYGSLCPCQRECLMPIVGTRRPQAMPSPALAPSEDLTSHGAEPSRTSHRHCSVGSGASLQQKASISLPLVHVR</sequence>
<dbReference type="Proteomes" id="UP001066276">
    <property type="component" value="Chromosome 5"/>
</dbReference>
<feature type="region of interest" description="Disordered" evidence="1">
    <location>
        <begin position="53"/>
        <end position="104"/>
    </location>
</feature>
<organism evidence="2 3">
    <name type="scientific">Pleurodeles waltl</name>
    <name type="common">Iberian ribbed newt</name>
    <dbReference type="NCBI Taxonomy" id="8319"/>
    <lineage>
        <taxon>Eukaryota</taxon>
        <taxon>Metazoa</taxon>
        <taxon>Chordata</taxon>
        <taxon>Craniata</taxon>
        <taxon>Vertebrata</taxon>
        <taxon>Euteleostomi</taxon>
        <taxon>Amphibia</taxon>
        <taxon>Batrachia</taxon>
        <taxon>Caudata</taxon>
        <taxon>Salamandroidea</taxon>
        <taxon>Salamandridae</taxon>
        <taxon>Pleurodelinae</taxon>
        <taxon>Pleurodeles</taxon>
    </lineage>
</organism>
<reference evidence="2" key="1">
    <citation type="journal article" date="2022" name="bioRxiv">
        <title>Sequencing and chromosome-scale assembly of the giantPleurodeles waltlgenome.</title>
        <authorList>
            <person name="Brown T."/>
            <person name="Elewa A."/>
            <person name="Iarovenko S."/>
            <person name="Subramanian E."/>
            <person name="Araus A.J."/>
            <person name="Petzold A."/>
            <person name="Susuki M."/>
            <person name="Suzuki K.-i.T."/>
            <person name="Hayashi T."/>
            <person name="Toyoda A."/>
            <person name="Oliveira C."/>
            <person name="Osipova E."/>
            <person name="Leigh N.D."/>
            <person name="Simon A."/>
            <person name="Yun M.H."/>
        </authorList>
    </citation>
    <scope>NUCLEOTIDE SEQUENCE</scope>
    <source>
        <strain evidence="2">20211129_DDA</strain>
        <tissue evidence="2">Liver</tissue>
    </source>
</reference>
<evidence type="ECO:0000256" key="1">
    <source>
        <dbReference type="SAM" id="MobiDB-lite"/>
    </source>
</evidence>
<protein>
    <submittedName>
        <fullName evidence="2">Uncharacterized protein</fullName>
    </submittedName>
</protein>
<gene>
    <name evidence="2" type="ORF">NDU88_004454</name>
</gene>
<accession>A0AAV7RHE5</accession>
<name>A0AAV7RHE5_PLEWA</name>
<evidence type="ECO:0000313" key="3">
    <source>
        <dbReference type="Proteomes" id="UP001066276"/>
    </source>
</evidence>
<proteinExistence type="predicted"/>
<feature type="compositionally biased region" description="Polar residues" evidence="1">
    <location>
        <begin position="86"/>
        <end position="95"/>
    </location>
</feature>
<dbReference type="EMBL" id="JANPWB010000009">
    <property type="protein sequence ID" value="KAJ1151674.1"/>
    <property type="molecule type" value="Genomic_DNA"/>
</dbReference>
<comment type="caution">
    <text evidence="2">The sequence shown here is derived from an EMBL/GenBank/DDBJ whole genome shotgun (WGS) entry which is preliminary data.</text>
</comment>